<proteinExistence type="predicted"/>
<dbReference type="Proteomes" id="UP001356095">
    <property type="component" value="Unassembled WGS sequence"/>
</dbReference>
<accession>A0ABU7KGC7</accession>
<organism evidence="2 3">
    <name type="scientific">Nocardiopsis codii</name>
    <dbReference type="NCBI Taxonomy" id="3065942"/>
    <lineage>
        <taxon>Bacteria</taxon>
        <taxon>Bacillati</taxon>
        <taxon>Actinomycetota</taxon>
        <taxon>Actinomycetes</taxon>
        <taxon>Streptosporangiales</taxon>
        <taxon>Nocardiopsidaceae</taxon>
        <taxon>Nocardiopsis</taxon>
    </lineage>
</organism>
<evidence type="ECO:0000313" key="2">
    <source>
        <dbReference type="EMBL" id="MEE2041268.1"/>
    </source>
</evidence>
<dbReference type="Pfam" id="PF05133">
    <property type="entry name" value="SPP1_portal"/>
    <property type="match status" value="1"/>
</dbReference>
<name>A0ABU7KGC7_9ACTN</name>
<dbReference type="InterPro" id="IPR021145">
    <property type="entry name" value="Portal_protein_SPP1_Gp6-like"/>
</dbReference>
<evidence type="ECO:0000313" key="3">
    <source>
        <dbReference type="Proteomes" id="UP001356095"/>
    </source>
</evidence>
<reference evidence="2 3" key="1">
    <citation type="submission" date="2023-08" db="EMBL/GenBank/DDBJ databases">
        <authorList>
            <person name="Girao M."/>
            <person name="Carvalho M.F."/>
        </authorList>
    </citation>
    <scope>NUCLEOTIDE SEQUENCE [LARGE SCALE GENOMIC DNA]</scope>
    <source>
        <strain evidence="2 3">CT-R113</strain>
    </source>
</reference>
<dbReference type="RefSeq" id="WP_330095028.1">
    <property type="nucleotide sequence ID" value="NZ_JAUZMY010000045.1"/>
</dbReference>
<protein>
    <submittedName>
        <fullName evidence="2">Phage portal protein</fullName>
    </submittedName>
</protein>
<comment type="caution">
    <text evidence="2">The sequence shown here is derived from an EMBL/GenBank/DDBJ whole genome shotgun (WGS) entry which is preliminary data.</text>
</comment>
<evidence type="ECO:0000256" key="1">
    <source>
        <dbReference type="SAM" id="MobiDB-lite"/>
    </source>
</evidence>
<feature type="region of interest" description="Disordered" evidence="1">
    <location>
        <begin position="490"/>
        <end position="530"/>
    </location>
</feature>
<gene>
    <name evidence="2" type="ORF">Q8791_28990</name>
</gene>
<sequence length="530" mass="57362">MALPADDTAWPPLSVAPLYADMVEADVWYQGDGRRLASYYGTRVQRADDRAAAEAVLWSQPQPLDEHERRVHVPLAGDIASTSADLLFAEPPVFTVEADPVAAEGAPATGTRSQRTVTQDRLDELVEDGGLHMRLLEAAELAAALGDGYLALAWDASLVRRPLVVPWSADQAIPTFRYGMLTEVTFWRELSRVGDVVLRLLERHAVEGGDGLIEYRLCEGTSSNLGHRVPFTEHPDAAYLDALTGGTGRQMTGIGLLTATHIPNMRPNRAHRGYHGRSDFAAPVYGLFDSVDRTITSWLRDLRLGAGRVFIPPDFLEDLGPGQGAGFNAATEFYEKLNMPPGSADGGGLTINQFSIRVAEHRESLEAFTVAAVRSCGYSAQTFGQAGDAAVTATEVVARERRSMTTRARKAMYWKPALRRILQALLALDAAVFDTGVEPVMPAVELGPVVATDPESQARTLQLLDAAGAISTWAKVSMLHPEWAEPEVAEEVERIRADTTTEADPWARADAAGNQLDDAQGDDAEEPAAV</sequence>
<dbReference type="EMBL" id="JAUZMY010000045">
    <property type="protein sequence ID" value="MEE2041268.1"/>
    <property type="molecule type" value="Genomic_DNA"/>
</dbReference>
<keyword evidence="3" id="KW-1185">Reference proteome</keyword>
<feature type="compositionally biased region" description="Acidic residues" evidence="1">
    <location>
        <begin position="519"/>
        <end position="530"/>
    </location>
</feature>